<proteinExistence type="predicted"/>
<dbReference type="Proteomes" id="UP001419268">
    <property type="component" value="Unassembled WGS sequence"/>
</dbReference>
<dbReference type="EMBL" id="JBBNAG010000011">
    <property type="protein sequence ID" value="KAK9095280.1"/>
    <property type="molecule type" value="Genomic_DNA"/>
</dbReference>
<sequence>MSCGATSAILSVIDAFGVVLRVTHRLKPTKVPIHEALGKDDYATVASDGPDEYLVITESRAGNDAVRVTVTSGTVAYVETGGGDVMGPHLSFMYFFSIRGA</sequence>
<gene>
    <name evidence="1" type="ORF">Scep_026749</name>
</gene>
<comment type="caution">
    <text evidence="1">The sequence shown here is derived from an EMBL/GenBank/DDBJ whole genome shotgun (WGS) entry which is preliminary data.</text>
</comment>
<reference evidence="1 2" key="1">
    <citation type="submission" date="2024-01" db="EMBL/GenBank/DDBJ databases">
        <title>Genome assemblies of Stephania.</title>
        <authorList>
            <person name="Yang L."/>
        </authorList>
    </citation>
    <scope>NUCLEOTIDE SEQUENCE [LARGE SCALE GENOMIC DNA]</scope>
    <source>
        <strain evidence="1">JXDWG</strain>
        <tissue evidence="1">Leaf</tissue>
    </source>
</reference>
<dbReference type="SUPFAM" id="SSF63882">
    <property type="entry name" value="MoeA N-terminal region -like"/>
    <property type="match status" value="1"/>
</dbReference>
<protein>
    <submittedName>
        <fullName evidence="1">Uncharacterized protein</fullName>
    </submittedName>
</protein>
<name>A0AAP0HTL0_9MAGN</name>
<evidence type="ECO:0000313" key="1">
    <source>
        <dbReference type="EMBL" id="KAK9095280.1"/>
    </source>
</evidence>
<dbReference type="InterPro" id="IPR036135">
    <property type="entry name" value="MoeA_linker/N_sf"/>
</dbReference>
<accession>A0AAP0HTL0</accession>
<dbReference type="GO" id="GO:0032324">
    <property type="term" value="P:molybdopterin cofactor biosynthetic process"/>
    <property type="evidence" value="ECO:0007669"/>
    <property type="project" value="InterPro"/>
</dbReference>
<dbReference type="AlphaFoldDB" id="A0AAP0HTL0"/>
<organism evidence="1 2">
    <name type="scientific">Stephania cephalantha</name>
    <dbReference type="NCBI Taxonomy" id="152367"/>
    <lineage>
        <taxon>Eukaryota</taxon>
        <taxon>Viridiplantae</taxon>
        <taxon>Streptophyta</taxon>
        <taxon>Embryophyta</taxon>
        <taxon>Tracheophyta</taxon>
        <taxon>Spermatophyta</taxon>
        <taxon>Magnoliopsida</taxon>
        <taxon>Ranunculales</taxon>
        <taxon>Menispermaceae</taxon>
        <taxon>Menispermoideae</taxon>
        <taxon>Cissampelideae</taxon>
        <taxon>Stephania</taxon>
    </lineage>
</organism>
<evidence type="ECO:0000313" key="2">
    <source>
        <dbReference type="Proteomes" id="UP001419268"/>
    </source>
</evidence>
<keyword evidence="2" id="KW-1185">Reference proteome</keyword>